<comment type="caution">
    <text evidence="6">The sequence shown here is derived from an EMBL/GenBank/DDBJ whole genome shotgun (WGS) entry which is preliminary data.</text>
</comment>
<dbReference type="CDD" id="cd10789">
    <property type="entry name" value="GH38N_AMII_ER_cytosolic"/>
    <property type="match status" value="1"/>
</dbReference>
<dbReference type="InterPro" id="IPR011682">
    <property type="entry name" value="Glyco_hydro_38_C"/>
</dbReference>
<dbReference type="InterPro" id="IPR041147">
    <property type="entry name" value="GH38_C"/>
</dbReference>
<dbReference type="GO" id="GO:0030246">
    <property type="term" value="F:carbohydrate binding"/>
    <property type="evidence" value="ECO:0007669"/>
    <property type="project" value="InterPro"/>
</dbReference>
<dbReference type="GO" id="GO:0046872">
    <property type="term" value="F:metal ion binding"/>
    <property type="evidence" value="ECO:0007669"/>
    <property type="project" value="UniProtKB-KW"/>
</dbReference>
<dbReference type="GO" id="GO:0004559">
    <property type="term" value="F:alpha-mannosidase activity"/>
    <property type="evidence" value="ECO:0007669"/>
    <property type="project" value="InterPro"/>
</dbReference>
<dbReference type="Pfam" id="PF09261">
    <property type="entry name" value="Alpha-mann_mid"/>
    <property type="match status" value="1"/>
</dbReference>
<dbReference type="Gene3D" id="2.60.40.2220">
    <property type="match status" value="1"/>
</dbReference>
<dbReference type="GO" id="GO:0006013">
    <property type="term" value="P:mannose metabolic process"/>
    <property type="evidence" value="ECO:0007669"/>
    <property type="project" value="InterPro"/>
</dbReference>
<dbReference type="GO" id="GO:0009313">
    <property type="term" value="P:oligosaccharide catabolic process"/>
    <property type="evidence" value="ECO:0007669"/>
    <property type="project" value="TreeGrafter"/>
</dbReference>
<keyword evidence="7" id="KW-1185">Reference proteome</keyword>
<dbReference type="AlphaFoldDB" id="A0A328UA58"/>
<keyword evidence="3" id="KW-0378">Hydrolase</keyword>
<dbReference type="FunFam" id="1.20.1270.50:FF:000004">
    <property type="entry name" value="alpha-mannosidase 2C1 isoform X1"/>
    <property type="match status" value="1"/>
</dbReference>
<dbReference type="InterPro" id="IPR000602">
    <property type="entry name" value="Glyco_hydro_38_N"/>
</dbReference>
<evidence type="ECO:0000259" key="5">
    <source>
        <dbReference type="SMART" id="SM00872"/>
    </source>
</evidence>
<dbReference type="SMART" id="SM00872">
    <property type="entry name" value="Alpha-mann_mid"/>
    <property type="match status" value="1"/>
</dbReference>
<dbReference type="PANTHER" id="PTHR46017:SF1">
    <property type="entry name" value="ALPHA-MANNOSIDASE 2C1"/>
    <property type="match status" value="1"/>
</dbReference>
<dbReference type="Proteomes" id="UP000249260">
    <property type="component" value="Unassembled WGS sequence"/>
</dbReference>
<dbReference type="Gene3D" id="3.20.110.10">
    <property type="entry name" value="Glycoside hydrolase 38, N terminal domain"/>
    <property type="match status" value="1"/>
</dbReference>
<accession>A0A328UA58</accession>
<dbReference type="Gene3D" id="1.20.1270.50">
    <property type="entry name" value="Glycoside hydrolase family 38, central domain"/>
    <property type="match status" value="1"/>
</dbReference>
<evidence type="ECO:0000256" key="4">
    <source>
        <dbReference type="ARBA" id="ARBA00023295"/>
    </source>
</evidence>
<dbReference type="Pfam" id="PF17677">
    <property type="entry name" value="Glyco_hydro38C2"/>
    <property type="match status" value="1"/>
</dbReference>
<dbReference type="EMBL" id="QLUW01000002">
    <property type="protein sequence ID" value="RAP76916.1"/>
    <property type="molecule type" value="Genomic_DNA"/>
</dbReference>
<dbReference type="Pfam" id="PF22907">
    <property type="entry name" value="Ams1-like_1st"/>
    <property type="match status" value="1"/>
</dbReference>
<name>A0A328UA58_9BACL</name>
<evidence type="ECO:0000256" key="1">
    <source>
        <dbReference type="ARBA" id="ARBA00009792"/>
    </source>
</evidence>
<feature type="domain" description="Glycoside hydrolase family 38 central" evidence="5">
    <location>
        <begin position="522"/>
        <end position="601"/>
    </location>
</feature>
<gene>
    <name evidence="6" type="ORF">DL346_14430</name>
</gene>
<dbReference type="OrthoDB" id="9772207at2"/>
<dbReference type="Pfam" id="PF01074">
    <property type="entry name" value="Glyco_hydro_38N"/>
    <property type="match status" value="1"/>
</dbReference>
<organism evidence="6 7">
    <name type="scientific">Paenibacillus montanisoli</name>
    <dbReference type="NCBI Taxonomy" id="2081970"/>
    <lineage>
        <taxon>Bacteria</taxon>
        <taxon>Bacillati</taxon>
        <taxon>Bacillota</taxon>
        <taxon>Bacilli</taxon>
        <taxon>Bacillales</taxon>
        <taxon>Paenibacillaceae</taxon>
        <taxon>Paenibacillus</taxon>
    </lineage>
</organism>
<dbReference type="Gene3D" id="2.70.98.30">
    <property type="entry name" value="Golgi alpha-mannosidase II, domain 4"/>
    <property type="match status" value="1"/>
</dbReference>
<evidence type="ECO:0000313" key="7">
    <source>
        <dbReference type="Proteomes" id="UP000249260"/>
    </source>
</evidence>
<comment type="similarity">
    <text evidence="1">Belongs to the glycosyl hydrolase 38 family.</text>
</comment>
<dbReference type="InterPro" id="IPR028995">
    <property type="entry name" value="Glyco_hydro_57/38_cen_sf"/>
</dbReference>
<dbReference type="InterPro" id="IPR054723">
    <property type="entry name" value="Ams1-like_N"/>
</dbReference>
<dbReference type="InterPro" id="IPR011013">
    <property type="entry name" value="Gal_mutarotase_sf_dom"/>
</dbReference>
<sequence>MFLTEKKLEQRIGELEKYRYSDIRPIPEYRFWADQEAVVGAMPPDSAEWGNISLGERWRGWDKTAWLKTEVVIPAEWRERRSVGLFHFGRAVNGHNLGFESLLFVDGVPYQGVGGNHGEVFLAEEWTGRKIELLFKVWSGLNGMTGDKTESEHEVKQSCLAVLEEETDDLYFTSYAVSETLKVLSDNGWEKQQLLKALDRAFNSIDWSAPGSEAFYASVKEANGKLKSEIGAIPKSNEVTVRCIGHTHIDVAWLWRLKHTREKAARSFSTVLRFMERYPEYVFLQSQPQLYDDLERDYPAIHQQIEDRIREGRWEAGGAMWLEADCNVPSGESLVRQLLYGMRFFEQKYGVRCTYLWLPDVFGYSWALPQILRKAGLTSFMTTKISWSTYNRFPHDTFYWRGIDGSEILTHFITTSDPGQKPDSIYKFYTYNGEVLPETVTGVWNNYRDKEVNDELLLSYGYGDGGGGPTRTMLEMRRRLEHMPGLPRVTTGRADEFFSQLEQKVRETDRYVHKWDGELYLELHRGTYTSQAYNKKMNRRMENLLRNAEIVSAFASSMTGYDAYPRDLLNESWKIVLRNQFHDILPGSSIAEVYEDCRVEYAEAERLAARSFEMGMQRIAGMISKEGEAGWVVMNTLPWRRTDLVEIPWTEQLKGKVWTDASGQPQQIQRITGPQGDRLLIRVDIPGMGYKTIFARDHHAAGAKELRPASRSQITVSGRGAETPFYSLEWNASGQLTRLYDKRTNREVLASGQSGNRFEVHEDKPLSNDAWDIDIYYRDKMRHITDLKSIEIMEEGPLRTAIRFIWHYGHSVLTQQLILYPDDPRIEFQTHVDWRERQQLLKVAFPLEVRATEATHEIQFGSVKRPTHWNTSWDFARFETCAQRWVDLSERGLGASLLNDCKYGHDVRDNVLRLTLIKSAINPDPAADLGEHAFTYALLPHEGDWFTAEIPAHAHRLNIPLEAVELSGTDHSYAAGILPADFSFFECLADHVMVDTIKAAEDSDDWIIRCYEYGGKRGEVSFSTHYRIESVEEVNLMERAEHAVFHTEIGFTAPFKPFEIKTFRIKQARSQS</sequence>
<dbReference type="Pfam" id="PF07748">
    <property type="entry name" value="Glyco_hydro_38C"/>
    <property type="match status" value="1"/>
</dbReference>
<evidence type="ECO:0000256" key="3">
    <source>
        <dbReference type="ARBA" id="ARBA00022801"/>
    </source>
</evidence>
<dbReference type="InterPro" id="IPR015341">
    <property type="entry name" value="Glyco_hydro_38_cen"/>
</dbReference>
<evidence type="ECO:0000313" key="6">
    <source>
        <dbReference type="EMBL" id="RAP76916.1"/>
    </source>
</evidence>
<dbReference type="PANTHER" id="PTHR46017">
    <property type="entry name" value="ALPHA-MANNOSIDASE 2C1"/>
    <property type="match status" value="1"/>
</dbReference>
<dbReference type="InterPro" id="IPR027291">
    <property type="entry name" value="Glyco_hydro_38_N_sf"/>
</dbReference>
<keyword evidence="4" id="KW-0326">Glycosidase</keyword>
<dbReference type="InterPro" id="IPR011330">
    <property type="entry name" value="Glyco_hydro/deAcase_b/a-brl"/>
</dbReference>
<reference evidence="6 7" key="1">
    <citation type="submission" date="2018-06" db="EMBL/GenBank/DDBJ databases">
        <title>Paenibacillus montanisoli sp. nov., isolated from mountain area soil.</title>
        <authorList>
            <person name="Wu M."/>
        </authorList>
    </citation>
    <scope>NUCLEOTIDE SEQUENCE [LARGE SCALE GENOMIC DNA]</scope>
    <source>
        <strain evidence="6 7">RA17</strain>
    </source>
</reference>
<proteinExistence type="inferred from homology"/>
<evidence type="ECO:0000256" key="2">
    <source>
        <dbReference type="ARBA" id="ARBA00022723"/>
    </source>
</evidence>
<keyword evidence="2" id="KW-0479">Metal-binding</keyword>
<dbReference type="InterPro" id="IPR037094">
    <property type="entry name" value="Glyco_hydro_38_cen_sf"/>
</dbReference>
<dbReference type="SUPFAM" id="SSF88688">
    <property type="entry name" value="Families 57/38 glycoside transferase middle domain"/>
    <property type="match status" value="1"/>
</dbReference>
<dbReference type="SUPFAM" id="SSF88713">
    <property type="entry name" value="Glycoside hydrolase/deacetylase"/>
    <property type="match status" value="1"/>
</dbReference>
<dbReference type="FunFam" id="2.70.98.30:FF:000010">
    <property type="entry name" value="Cytosolic alpha-mannosidase"/>
    <property type="match status" value="1"/>
</dbReference>
<dbReference type="FunFam" id="3.20.110.10:FF:000002">
    <property type="entry name" value="alpha-mannosidase 2C1 isoform X1"/>
    <property type="match status" value="1"/>
</dbReference>
<protein>
    <submittedName>
        <fullName evidence="6">Alpha-mannosidase</fullName>
    </submittedName>
</protein>
<dbReference type="SUPFAM" id="SSF74650">
    <property type="entry name" value="Galactose mutarotase-like"/>
    <property type="match status" value="1"/>
</dbReference>